<protein>
    <submittedName>
        <fullName evidence="2">Uncharacterized protein</fullName>
    </submittedName>
</protein>
<sequence length="74" mass="8093">MLASDVLVGGGRGSHDSSYRIRKGCSCGAATPGDARRRLEYYSRFPPPPPPSSRLDTYRDDDDSLSIRLAMSKC</sequence>
<evidence type="ECO:0000256" key="1">
    <source>
        <dbReference type="SAM" id="MobiDB-lite"/>
    </source>
</evidence>
<dbReference type="EMBL" id="CAKOFQ010009101">
    <property type="protein sequence ID" value="CAH2017048.1"/>
    <property type="molecule type" value="Genomic_DNA"/>
</dbReference>
<proteinExistence type="predicted"/>
<organism evidence="2 3">
    <name type="scientific">Acanthoscelides obtectus</name>
    <name type="common">Bean weevil</name>
    <name type="synonym">Bruchus obtectus</name>
    <dbReference type="NCBI Taxonomy" id="200917"/>
    <lineage>
        <taxon>Eukaryota</taxon>
        <taxon>Metazoa</taxon>
        <taxon>Ecdysozoa</taxon>
        <taxon>Arthropoda</taxon>
        <taxon>Hexapoda</taxon>
        <taxon>Insecta</taxon>
        <taxon>Pterygota</taxon>
        <taxon>Neoptera</taxon>
        <taxon>Endopterygota</taxon>
        <taxon>Coleoptera</taxon>
        <taxon>Polyphaga</taxon>
        <taxon>Cucujiformia</taxon>
        <taxon>Chrysomeloidea</taxon>
        <taxon>Chrysomelidae</taxon>
        <taxon>Bruchinae</taxon>
        <taxon>Bruchini</taxon>
        <taxon>Acanthoscelides</taxon>
    </lineage>
</organism>
<name>A0A9P0QC91_ACAOB</name>
<gene>
    <name evidence="2" type="ORF">ACAOBT_LOCUS35765</name>
</gene>
<feature type="region of interest" description="Disordered" evidence="1">
    <location>
        <begin position="40"/>
        <end position="61"/>
    </location>
</feature>
<evidence type="ECO:0000313" key="3">
    <source>
        <dbReference type="Proteomes" id="UP001152888"/>
    </source>
</evidence>
<reference evidence="2" key="1">
    <citation type="submission" date="2022-03" db="EMBL/GenBank/DDBJ databases">
        <authorList>
            <person name="Sayadi A."/>
        </authorList>
    </citation>
    <scope>NUCLEOTIDE SEQUENCE</scope>
</reference>
<dbReference type="Proteomes" id="UP001152888">
    <property type="component" value="Unassembled WGS sequence"/>
</dbReference>
<accession>A0A9P0QC91</accession>
<comment type="caution">
    <text evidence="2">The sequence shown here is derived from an EMBL/GenBank/DDBJ whole genome shotgun (WGS) entry which is preliminary data.</text>
</comment>
<dbReference type="AlphaFoldDB" id="A0A9P0QC91"/>
<evidence type="ECO:0000313" key="2">
    <source>
        <dbReference type="EMBL" id="CAH2017048.1"/>
    </source>
</evidence>
<keyword evidence="3" id="KW-1185">Reference proteome</keyword>